<accession>A0A9J6RBC7</accession>
<dbReference type="SMART" id="SM00421">
    <property type="entry name" value="HTH_LUXR"/>
    <property type="match status" value="1"/>
</dbReference>
<reference evidence="5" key="1">
    <citation type="submission" date="2022-11" db="EMBL/GenBank/DDBJ databases">
        <title>WGS of Natronobacillus azotifigens 24KS-1, an anaerobic diazotrophic haloalkaliphile from soda-rich habitats.</title>
        <authorList>
            <person name="Sorokin D.Y."/>
            <person name="Merkel A.Y."/>
        </authorList>
    </citation>
    <scope>NUCLEOTIDE SEQUENCE</scope>
    <source>
        <strain evidence="5">24KS-1</strain>
    </source>
</reference>
<evidence type="ECO:0000256" key="2">
    <source>
        <dbReference type="ARBA" id="ARBA00023125"/>
    </source>
</evidence>
<dbReference type="Proteomes" id="UP001084197">
    <property type="component" value="Unassembled WGS sequence"/>
</dbReference>
<keyword evidence="2" id="KW-0238">DNA-binding</keyword>
<dbReference type="CDD" id="cd06170">
    <property type="entry name" value="LuxR_C_like"/>
    <property type="match status" value="1"/>
</dbReference>
<dbReference type="InterPro" id="IPR000792">
    <property type="entry name" value="Tscrpt_reg_LuxR_C"/>
</dbReference>
<dbReference type="SUPFAM" id="SSF52172">
    <property type="entry name" value="CheY-like"/>
    <property type="match status" value="1"/>
</dbReference>
<dbReference type="InterPro" id="IPR039420">
    <property type="entry name" value="WalR-like"/>
</dbReference>
<dbReference type="PROSITE" id="PS00622">
    <property type="entry name" value="HTH_LUXR_1"/>
    <property type="match status" value="1"/>
</dbReference>
<keyword evidence="6" id="KW-1185">Reference proteome</keyword>
<dbReference type="Gene3D" id="1.10.10.10">
    <property type="entry name" value="Winged helix-like DNA-binding domain superfamily/Winged helix DNA-binding domain"/>
    <property type="match status" value="1"/>
</dbReference>
<dbReference type="InterPro" id="IPR016032">
    <property type="entry name" value="Sig_transdc_resp-reg_C-effctor"/>
</dbReference>
<evidence type="ECO:0000256" key="3">
    <source>
        <dbReference type="ARBA" id="ARBA00023163"/>
    </source>
</evidence>
<keyword evidence="3" id="KW-0804">Transcription</keyword>
<organism evidence="5 6">
    <name type="scientific">Natronobacillus azotifigens</name>
    <dbReference type="NCBI Taxonomy" id="472978"/>
    <lineage>
        <taxon>Bacteria</taxon>
        <taxon>Bacillati</taxon>
        <taxon>Bacillota</taxon>
        <taxon>Bacilli</taxon>
        <taxon>Bacillales</taxon>
        <taxon>Bacillaceae</taxon>
        <taxon>Natronobacillus</taxon>
    </lineage>
</organism>
<evidence type="ECO:0000313" key="6">
    <source>
        <dbReference type="Proteomes" id="UP001084197"/>
    </source>
</evidence>
<dbReference type="Pfam" id="PF00196">
    <property type="entry name" value="GerE"/>
    <property type="match status" value="1"/>
</dbReference>
<dbReference type="SUPFAM" id="SSF46894">
    <property type="entry name" value="C-terminal effector domain of the bipartite response regulators"/>
    <property type="match status" value="1"/>
</dbReference>
<dbReference type="GO" id="GO:0006355">
    <property type="term" value="P:regulation of DNA-templated transcription"/>
    <property type="evidence" value="ECO:0007669"/>
    <property type="project" value="InterPro"/>
</dbReference>
<feature type="domain" description="HTH luxR-type" evidence="4">
    <location>
        <begin position="141"/>
        <end position="206"/>
    </location>
</feature>
<evidence type="ECO:0000256" key="1">
    <source>
        <dbReference type="ARBA" id="ARBA00023015"/>
    </source>
</evidence>
<dbReference type="GO" id="GO:0003677">
    <property type="term" value="F:DNA binding"/>
    <property type="evidence" value="ECO:0007669"/>
    <property type="project" value="UniProtKB-KW"/>
</dbReference>
<gene>
    <name evidence="5" type="ORF">OWO01_07145</name>
</gene>
<evidence type="ECO:0000259" key="4">
    <source>
        <dbReference type="PROSITE" id="PS50043"/>
    </source>
</evidence>
<dbReference type="PROSITE" id="PS50043">
    <property type="entry name" value="HTH_LUXR_2"/>
    <property type="match status" value="1"/>
</dbReference>
<dbReference type="PANTHER" id="PTHR43214:SF41">
    <property type="entry name" value="NITRATE_NITRITE RESPONSE REGULATOR PROTEIN NARP"/>
    <property type="match status" value="1"/>
</dbReference>
<dbReference type="PRINTS" id="PR00038">
    <property type="entry name" value="HTHLUXR"/>
</dbReference>
<name>A0A9J6RBC7_9BACI</name>
<comment type="caution">
    <text evidence="5">The sequence shown here is derived from an EMBL/GenBank/DDBJ whole genome shotgun (WGS) entry which is preliminary data.</text>
</comment>
<dbReference type="Gene3D" id="3.40.50.2300">
    <property type="match status" value="1"/>
</dbReference>
<evidence type="ECO:0000313" key="5">
    <source>
        <dbReference type="EMBL" id="MCZ0702984.1"/>
    </source>
</evidence>
<sequence length="210" mass="24291">MTTIQLIKPRSIMCTTLLHKLDLACNHISHQHTLDLEQLLSKPTIDLIIIDISILHDPVPIIEKLLKKNLKVAVLIGKQQIESIDRLFQIKIHGYLSEEIEEFELLRAIEIILSNQRYIHYPIATVLQDAYQIATKHEPTTERPPNVFTDREWEVLDLLTKGCSNLEIAEALYLCESTVKNYISNLMKKLDENNRTNVVLSALRHGWFTF</sequence>
<dbReference type="EMBL" id="JAPRAT010000011">
    <property type="protein sequence ID" value="MCZ0702984.1"/>
    <property type="molecule type" value="Genomic_DNA"/>
</dbReference>
<dbReference type="InterPro" id="IPR036388">
    <property type="entry name" value="WH-like_DNA-bd_sf"/>
</dbReference>
<protein>
    <submittedName>
        <fullName evidence="5">Response regulator transcription factor</fullName>
    </submittedName>
</protein>
<dbReference type="AlphaFoldDB" id="A0A9J6RBC7"/>
<dbReference type="PANTHER" id="PTHR43214">
    <property type="entry name" value="TWO-COMPONENT RESPONSE REGULATOR"/>
    <property type="match status" value="1"/>
</dbReference>
<dbReference type="RefSeq" id="WP_268779756.1">
    <property type="nucleotide sequence ID" value="NZ_JAPRAT010000011.1"/>
</dbReference>
<proteinExistence type="predicted"/>
<dbReference type="InterPro" id="IPR011006">
    <property type="entry name" value="CheY-like_superfamily"/>
</dbReference>
<keyword evidence="1" id="KW-0805">Transcription regulation</keyword>